<evidence type="ECO:0000256" key="6">
    <source>
        <dbReference type="PIRNR" id="PIRNR005651"/>
    </source>
</evidence>
<dbReference type="EMBL" id="JACHGJ010000007">
    <property type="protein sequence ID" value="MBB6481653.1"/>
    <property type="molecule type" value="Genomic_DNA"/>
</dbReference>
<dbReference type="GO" id="GO:0008233">
    <property type="term" value="F:peptidase activity"/>
    <property type="evidence" value="ECO:0007669"/>
    <property type="project" value="UniProtKB-KW"/>
</dbReference>
<protein>
    <recommendedName>
        <fullName evidence="6">Protein HflC</fullName>
    </recommendedName>
</protein>
<evidence type="ECO:0000259" key="7">
    <source>
        <dbReference type="SMART" id="SM00244"/>
    </source>
</evidence>
<dbReference type="AlphaFoldDB" id="A0A841RCH7"/>
<evidence type="ECO:0000256" key="4">
    <source>
        <dbReference type="ARBA" id="ARBA00022989"/>
    </source>
</evidence>
<evidence type="ECO:0000256" key="3">
    <source>
        <dbReference type="ARBA" id="ARBA00022692"/>
    </source>
</evidence>
<dbReference type="PANTHER" id="PTHR42911">
    <property type="entry name" value="MODULATOR OF FTSH PROTEASE HFLC"/>
    <property type="match status" value="1"/>
</dbReference>
<dbReference type="Gene3D" id="3.30.479.30">
    <property type="entry name" value="Band 7 domain"/>
    <property type="match status" value="1"/>
</dbReference>
<sequence>MNKMLKTLIPLLILVVIFFAAGPLYIVNEGEQAVITRLGRIDRVVTEAGLKIKWPLIESRTRYSKKILSWDGAPQKIQTAENQYIWVDTTARWKISDATEFYKSINNMSQAYSKLDDVIDSAVRTIIARNSLSEAVRNSDIIIELQAKSQAKTAEDKAVQEASGEVLTDVLLELPESNTDFEKINMGRRQLSQQMLSNAAKDTNNLGIELIDVVIRQIRYSDEMTQSVYDRMIKDRNQIAQFYRSYGEGKKLDLMGQLDNEKEVILSQAYAEAEGIKGEADALAARIYNDSYGQDPEFYEFWKAMESYRKTLPGMSKTLSTDMQYFNNFYRSDN</sequence>
<keyword evidence="3" id="KW-0812">Transmembrane</keyword>
<evidence type="ECO:0000256" key="2">
    <source>
        <dbReference type="ARBA" id="ARBA00007862"/>
    </source>
</evidence>
<name>A0A841RCH7_9SPIO</name>
<comment type="subcellular location">
    <subcellularLocation>
        <location evidence="1">Membrane</location>
        <topology evidence="1">Single-pass membrane protein</topology>
    </subcellularLocation>
</comment>
<keyword evidence="5" id="KW-0472">Membrane</keyword>
<comment type="caution">
    <text evidence="8">The sequence shown here is derived from an EMBL/GenBank/DDBJ whole genome shotgun (WGS) entry which is preliminary data.</text>
</comment>
<evidence type="ECO:0000313" key="8">
    <source>
        <dbReference type="EMBL" id="MBB6481653.1"/>
    </source>
</evidence>
<dbReference type="InterPro" id="IPR010200">
    <property type="entry name" value="HflC"/>
</dbReference>
<keyword evidence="8" id="KW-0645">Protease</keyword>
<dbReference type="PANTHER" id="PTHR42911:SF1">
    <property type="entry name" value="MODULATOR OF FTSH PROTEASE HFLC"/>
    <property type="match status" value="1"/>
</dbReference>
<comment type="function">
    <text evidence="6">HflC and HflK could regulate a protease.</text>
</comment>
<dbReference type="PIRSF" id="PIRSF005651">
    <property type="entry name" value="HflC"/>
    <property type="match status" value="1"/>
</dbReference>
<organism evidence="8 9">
    <name type="scientific">Spirochaeta isovalerica</name>
    <dbReference type="NCBI Taxonomy" id="150"/>
    <lineage>
        <taxon>Bacteria</taxon>
        <taxon>Pseudomonadati</taxon>
        <taxon>Spirochaetota</taxon>
        <taxon>Spirochaetia</taxon>
        <taxon>Spirochaetales</taxon>
        <taxon>Spirochaetaceae</taxon>
        <taxon>Spirochaeta</taxon>
    </lineage>
</organism>
<keyword evidence="8" id="KW-0378">Hydrolase</keyword>
<dbReference type="CDD" id="cd03405">
    <property type="entry name" value="SPFH_HflC"/>
    <property type="match status" value="1"/>
</dbReference>
<gene>
    <name evidence="8" type="ORF">HNR50_003333</name>
</gene>
<evidence type="ECO:0000256" key="5">
    <source>
        <dbReference type="ARBA" id="ARBA00023136"/>
    </source>
</evidence>
<dbReference type="InterPro" id="IPR036013">
    <property type="entry name" value="Band_7/SPFH_dom_sf"/>
</dbReference>
<dbReference type="RefSeq" id="WP_184747890.1">
    <property type="nucleotide sequence ID" value="NZ_JACHGJ010000007.1"/>
</dbReference>
<evidence type="ECO:0000256" key="1">
    <source>
        <dbReference type="ARBA" id="ARBA00004167"/>
    </source>
</evidence>
<evidence type="ECO:0000313" key="9">
    <source>
        <dbReference type="Proteomes" id="UP000587760"/>
    </source>
</evidence>
<dbReference type="Pfam" id="PF01145">
    <property type="entry name" value="Band_7"/>
    <property type="match status" value="2"/>
</dbReference>
<keyword evidence="4" id="KW-1133">Transmembrane helix</keyword>
<keyword evidence="9" id="KW-1185">Reference proteome</keyword>
<dbReference type="NCBIfam" id="TIGR01932">
    <property type="entry name" value="hflC"/>
    <property type="match status" value="1"/>
</dbReference>
<dbReference type="GO" id="GO:0016020">
    <property type="term" value="C:membrane"/>
    <property type="evidence" value="ECO:0007669"/>
    <property type="project" value="UniProtKB-SubCell"/>
</dbReference>
<reference evidence="8 9" key="1">
    <citation type="submission" date="2020-08" db="EMBL/GenBank/DDBJ databases">
        <title>Genomic Encyclopedia of Type Strains, Phase IV (KMG-IV): sequencing the most valuable type-strain genomes for metagenomic binning, comparative biology and taxonomic classification.</title>
        <authorList>
            <person name="Goeker M."/>
        </authorList>
    </citation>
    <scope>NUCLEOTIDE SEQUENCE [LARGE SCALE GENOMIC DNA]</scope>
    <source>
        <strain evidence="8 9">DSM 2461</strain>
    </source>
</reference>
<dbReference type="SMART" id="SM00244">
    <property type="entry name" value="PHB"/>
    <property type="match status" value="1"/>
</dbReference>
<dbReference type="Proteomes" id="UP000587760">
    <property type="component" value="Unassembled WGS sequence"/>
</dbReference>
<feature type="domain" description="Band 7" evidence="7">
    <location>
        <begin position="22"/>
        <end position="232"/>
    </location>
</feature>
<dbReference type="InterPro" id="IPR001107">
    <property type="entry name" value="Band_7"/>
</dbReference>
<comment type="similarity">
    <text evidence="2 6">Belongs to the band 7/mec-2 family. HflC subfamily.</text>
</comment>
<accession>A0A841RCH7</accession>
<proteinExistence type="inferred from homology"/>
<dbReference type="GO" id="GO:0006508">
    <property type="term" value="P:proteolysis"/>
    <property type="evidence" value="ECO:0007669"/>
    <property type="project" value="UniProtKB-KW"/>
</dbReference>
<dbReference type="SUPFAM" id="SSF117892">
    <property type="entry name" value="Band 7/SPFH domain"/>
    <property type="match status" value="2"/>
</dbReference>